<sequence>MDVTRVLLRPFNTDEEEMMTEQELADIRDRYKHIRRYLDQNAETLVDSATTFDEFFQAIEISSADAYIYNSIRPTLKTTKVFLRRTPNQVLTNSYNRKILTDDYINKADKGIRNTLRKIYQRQRNDPSTGVFDTLRSIATTSYYGITQLKYRPRKLLTIC</sequence>
<protein>
    <submittedName>
        <fullName evidence="1">Uncharacterized protein</fullName>
    </submittedName>
</protein>
<dbReference type="InParanoid" id="S2IV88"/>
<dbReference type="EMBL" id="KE124197">
    <property type="protein sequence ID" value="EPB81209.1"/>
    <property type="molecule type" value="Genomic_DNA"/>
</dbReference>
<dbReference type="Proteomes" id="UP000014254">
    <property type="component" value="Unassembled WGS sequence"/>
</dbReference>
<proteinExistence type="predicted"/>
<gene>
    <name evidence="1" type="ORF">HMPREF1544_12079</name>
</gene>
<name>S2IV88_MUCC1</name>
<dbReference type="VEuPathDB" id="FungiDB:HMPREF1544_12079"/>
<accession>S2IV88</accession>
<organism evidence="1 2">
    <name type="scientific">Mucor circinelloides f. circinelloides (strain 1006PhL)</name>
    <name type="common">Mucormycosis agent</name>
    <name type="synonym">Calyptromyces circinelloides</name>
    <dbReference type="NCBI Taxonomy" id="1220926"/>
    <lineage>
        <taxon>Eukaryota</taxon>
        <taxon>Fungi</taxon>
        <taxon>Fungi incertae sedis</taxon>
        <taxon>Mucoromycota</taxon>
        <taxon>Mucoromycotina</taxon>
        <taxon>Mucoromycetes</taxon>
        <taxon>Mucorales</taxon>
        <taxon>Mucorineae</taxon>
        <taxon>Mucoraceae</taxon>
        <taxon>Mucor</taxon>
    </lineage>
</organism>
<dbReference type="AlphaFoldDB" id="S2IV88"/>
<evidence type="ECO:0000313" key="2">
    <source>
        <dbReference type="Proteomes" id="UP000014254"/>
    </source>
</evidence>
<keyword evidence="2" id="KW-1185">Reference proteome</keyword>
<reference evidence="2" key="1">
    <citation type="submission" date="2013-05" db="EMBL/GenBank/DDBJ databases">
        <title>The Genome sequence of Mucor circinelloides f. circinelloides 1006PhL.</title>
        <authorList>
            <consortium name="The Broad Institute Genomics Platform"/>
            <person name="Cuomo C."/>
            <person name="Earl A."/>
            <person name="Findley K."/>
            <person name="Lee S.C."/>
            <person name="Walker B."/>
            <person name="Young S."/>
            <person name="Zeng Q."/>
            <person name="Gargeya S."/>
            <person name="Fitzgerald M."/>
            <person name="Haas B."/>
            <person name="Abouelleil A."/>
            <person name="Allen A.W."/>
            <person name="Alvarado L."/>
            <person name="Arachchi H.M."/>
            <person name="Berlin A.M."/>
            <person name="Chapman S.B."/>
            <person name="Gainer-Dewar J."/>
            <person name="Goldberg J."/>
            <person name="Griggs A."/>
            <person name="Gujja S."/>
            <person name="Hansen M."/>
            <person name="Howarth C."/>
            <person name="Imamovic A."/>
            <person name="Ireland A."/>
            <person name="Larimer J."/>
            <person name="McCowan C."/>
            <person name="Murphy C."/>
            <person name="Pearson M."/>
            <person name="Poon T.W."/>
            <person name="Priest M."/>
            <person name="Roberts A."/>
            <person name="Saif S."/>
            <person name="Shea T."/>
            <person name="Sisk P."/>
            <person name="Sykes S."/>
            <person name="Wortman J."/>
            <person name="Nusbaum C."/>
            <person name="Birren B."/>
        </authorList>
    </citation>
    <scope>NUCLEOTIDE SEQUENCE [LARGE SCALE GENOMIC DNA]</scope>
    <source>
        <strain evidence="2">1006PhL</strain>
    </source>
</reference>
<dbReference type="OrthoDB" id="2282872at2759"/>
<evidence type="ECO:0000313" key="1">
    <source>
        <dbReference type="EMBL" id="EPB81209.1"/>
    </source>
</evidence>